<feature type="signal peptide" evidence="3">
    <location>
        <begin position="1"/>
        <end position="28"/>
    </location>
</feature>
<gene>
    <name evidence="4" type="ORF">GM1_004_02430</name>
</gene>
<name>M3VAF4_GORML</name>
<feature type="transmembrane region" description="Helical" evidence="2">
    <location>
        <begin position="693"/>
        <end position="716"/>
    </location>
</feature>
<feature type="compositionally biased region" description="Gly residues" evidence="1">
    <location>
        <begin position="881"/>
        <end position="897"/>
    </location>
</feature>
<feature type="region of interest" description="Disordered" evidence="1">
    <location>
        <begin position="876"/>
        <end position="943"/>
    </location>
</feature>
<feature type="transmembrane region" description="Helical" evidence="2">
    <location>
        <begin position="375"/>
        <end position="396"/>
    </location>
</feature>
<feature type="region of interest" description="Disordered" evidence="1">
    <location>
        <begin position="1044"/>
        <end position="1083"/>
    </location>
</feature>
<dbReference type="EMBL" id="BAOP01000004">
    <property type="protein sequence ID" value="GAC78798.1"/>
    <property type="molecule type" value="Genomic_DNA"/>
</dbReference>
<evidence type="ECO:0000256" key="3">
    <source>
        <dbReference type="SAM" id="SignalP"/>
    </source>
</evidence>
<dbReference type="Proteomes" id="UP000035009">
    <property type="component" value="Unassembled WGS sequence"/>
</dbReference>
<dbReference type="OrthoDB" id="3885631at2"/>
<dbReference type="eggNOG" id="ENOG5032BGB">
    <property type="taxonomic scope" value="Bacteria"/>
</dbReference>
<reference evidence="4 5" key="1">
    <citation type="submission" date="2013-02" db="EMBL/GenBank/DDBJ databases">
        <title>Whole genome shotgun sequence of Gordonia malaquae NBRC 108250.</title>
        <authorList>
            <person name="Yoshida I."/>
            <person name="Hosoyama A."/>
            <person name="Tsuchikane K."/>
            <person name="Ando Y."/>
            <person name="Baba S."/>
            <person name="Ohji S."/>
            <person name="Hamada M."/>
            <person name="Tamura T."/>
            <person name="Yamazoe A."/>
            <person name="Yamazaki S."/>
            <person name="Fujita N."/>
        </authorList>
    </citation>
    <scope>NUCLEOTIDE SEQUENCE [LARGE SCALE GENOMIC DNA]</scope>
    <source>
        <strain evidence="4 5">NBRC 108250</strain>
    </source>
</reference>
<comment type="caution">
    <text evidence="4">The sequence shown here is derived from an EMBL/GenBank/DDBJ whole genome shotgun (WGS) entry which is preliminary data.</text>
</comment>
<protein>
    <submittedName>
        <fullName evidence="4">Uncharacterized protein</fullName>
    </submittedName>
</protein>
<evidence type="ECO:0000313" key="5">
    <source>
        <dbReference type="Proteomes" id="UP000035009"/>
    </source>
</evidence>
<feature type="compositionally biased region" description="Polar residues" evidence="1">
    <location>
        <begin position="1046"/>
        <end position="1055"/>
    </location>
</feature>
<accession>M3VAF4</accession>
<dbReference type="STRING" id="410332.SAMN04488550_2926"/>
<evidence type="ECO:0000256" key="1">
    <source>
        <dbReference type="SAM" id="MobiDB-lite"/>
    </source>
</evidence>
<evidence type="ECO:0000256" key="2">
    <source>
        <dbReference type="SAM" id="Phobius"/>
    </source>
</evidence>
<dbReference type="RefSeq" id="WP_008376929.1">
    <property type="nucleotide sequence ID" value="NZ_BAOP01000004.1"/>
</dbReference>
<evidence type="ECO:0000313" key="4">
    <source>
        <dbReference type="EMBL" id="GAC78798.1"/>
    </source>
</evidence>
<feature type="transmembrane region" description="Helical" evidence="2">
    <location>
        <begin position="728"/>
        <end position="755"/>
    </location>
</feature>
<feature type="transmembrane region" description="Helical" evidence="2">
    <location>
        <begin position="343"/>
        <end position="363"/>
    </location>
</feature>
<proteinExistence type="predicted"/>
<sequence length="1126" mass="115326">MTIRTTAAAVLALLAVLVVPWGVGTAMADPATATARATVPAAYQSLVEDQLAVLCMDRDGPDDAPCGDDAEELWKAASTCAEGGPTEPLRADEKDFIECMADEGFGEKDEEKDEQTTEQAEQMATLTLGRISASLTAFYVNALSPAADGGAEASTGLDAWAPLLSSPGMAGGFVGALDAAKGESNEWLFGRGNSANAAQIQYRAFDRDVPPETVVGEGAIDGSAPDVGTQGYLTYGATLTGLGLDTAVSPDTGVSGLLTAQEPRGYALLLAYMGTGFLDTLFDSVLEALQFLNPFRFMVDAITGEYGDGAKGELGDPVEGEPEGGFAGLQEAFGKIYSVLINIGWMLVVPILLITLGFAAVFLKQAGTGGKAKKVIIVVVFLAAGLPVFGGLYTAALTSMSSADASGARGASTKIVLSTLVDFESWVSNSRLSPPGNQSLTWDLDKHAPTGASDAAVRVSALEINSTNNQNFKSMRENRWASALSGTGFDYNWGSQVAGNQQQNADGTNTTGNRVPVGEALVGFDATRDLLMRYAKGSTVSASGFESEVKGALAAVPATDVLEWFNELSTPSALASMTARDVAALRNPLAQIDNTYGGMKAYRDGAVWSFHAGEDDPDCALDALGGGVVPSDWTTGKSPLIPCNLSIVSMYNFLNAAFGPTSMETFSPEQTLNSYSRTNHASVTAVGAGPAGMLYFVSALSVLASFVVIGFGYALAMMFSTIKRGFHLMGSVLAASVGLISGVAKVAIYTAALLLEVLGTLFLYKLVQELILLVPSILEKPLTSRFHGGIVDLGSSTGLGIAALLATLVGTIGVVVFTIMAMRLRRGLLDSIDQGATNLVNRFLATDAPSAMAPAQPGALRQGIGRGVSMGAQSMLMGSQLDGGGDAGSGDVSGDGGNPDDAPPMNGGDARGQVAAPADGAPGTNGDGSMSVDPDGRMVDAAGNPVMSKAGTPMGLDSFVPIDSSSGHLMDAPGGNEVIGADGNPIDSGDIGGFNSDGTILDADGQPMIDANGIELSSTAARQASGSLMGVEALAGRVKSEGLTAMPTTAPSSDEPTAPTPSPVATPKVLGEVPTSETAVGDDRSVARTVMASTAAGVVTSKISGGQRPRRTWLVQSGTGPKKKEG</sequence>
<keyword evidence="5" id="KW-1185">Reference proteome</keyword>
<dbReference type="AlphaFoldDB" id="M3VAF4"/>
<keyword evidence="2" id="KW-1133">Transmembrane helix</keyword>
<keyword evidence="3" id="KW-0732">Signal</keyword>
<organism evidence="4 5">
    <name type="scientific">Gordonia malaquae NBRC 108250</name>
    <dbReference type="NCBI Taxonomy" id="1223542"/>
    <lineage>
        <taxon>Bacteria</taxon>
        <taxon>Bacillati</taxon>
        <taxon>Actinomycetota</taxon>
        <taxon>Actinomycetes</taxon>
        <taxon>Mycobacteriales</taxon>
        <taxon>Gordoniaceae</taxon>
        <taxon>Gordonia</taxon>
    </lineage>
</organism>
<keyword evidence="2" id="KW-0812">Transmembrane</keyword>
<feature type="region of interest" description="Disordered" evidence="1">
    <location>
        <begin position="1101"/>
        <end position="1126"/>
    </location>
</feature>
<feature type="transmembrane region" description="Helical" evidence="2">
    <location>
        <begin position="799"/>
        <end position="822"/>
    </location>
</feature>
<keyword evidence="2" id="KW-0472">Membrane</keyword>
<feature type="chain" id="PRO_5004041322" evidence="3">
    <location>
        <begin position="29"/>
        <end position="1126"/>
    </location>
</feature>